<feature type="signal peptide" evidence="2">
    <location>
        <begin position="1"/>
        <end position="20"/>
    </location>
</feature>
<dbReference type="RefSeq" id="WP_111334654.1">
    <property type="nucleotide sequence ID" value="NZ_CP030032.1"/>
</dbReference>
<proteinExistence type="predicted"/>
<organism evidence="3 4">
    <name type="scientific">Bradymonas sediminis</name>
    <dbReference type="NCBI Taxonomy" id="1548548"/>
    <lineage>
        <taxon>Bacteria</taxon>
        <taxon>Deltaproteobacteria</taxon>
        <taxon>Bradymonadales</taxon>
        <taxon>Bradymonadaceae</taxon>
        <taxon>Bradymonas</taxon>
    </lineage>
</organism>
<evidence type="ECO:0000313" key="3">
    <source>
        <dbReference type="EMBL" id="AWV89750.1"/>
    </source>
</evidence>
<feature type="region of interest" description="Disordered" evidence="1">
    <location>
        <begin position="47"/>
        <end position="99"/>
    </location>
</feature>
<sequence>MSKRRYFRAQLLGVSLLAFAAVSCTDQGPRELAQPIFDARAPFEELSASGTGATGAKRSGQSAGGSEFEKAIAESMAGGDDAEQDPADDGAAAQDAQASEAVQTQKVVLPGGLASTVPLDFDTWKWTSENGVTLITHRAPGGTSPDAVIYAERFSNLVRVYPSQEMERFRKFADPGFTSLLDLLNPESPALPQAALEQLDPAQLRELGIDPAQLTGSATPASNEPAKLVQTLNYRSSSDTFSGWKWFGKNDADVILRLGRTQGRWKAPQLRGEQEVNEGESSAWMLLGSANLGGNMGTHIAIICKQAPRCSVASELSEFLAKLAPADASTLSVVGGESTTNR</sequence>
<evidence type="ECO:0000313" key="4">
    <source>
        <dbReference type="Proteomes" id="UP000249799"/>
    </source>
</evidence>
<gene>
    <name evidence="3" type="ORF">DN745_10535</name>
</gene>
<evidence type="ECO:0000256" key="1">
    <source>
        <dbReference type="SAM" id="MobiDB-lite"/>
    </source>
</evidence>
<dbReference type="KEGG" id="bsed:DN745_10535"/>
<feature type="chain" id="PRO_5044300045" evidence="2">
    <location>
        <begin position="21"/>
        <end position="342"/>
    </location>
</feature>
<reference evidence="3 4" key="1">
    <citation type="submission" date="2018-06" db="EMBL/GenBank/DDBJ databases">
        <title>Lujinxingia sediminis gen. nov. sp. nov., a new facultative anaerobic member of the class Deltaproteobacteria, and proposal of Lujinxingaceae fam. nov.</title>
        <authorList>
            <person name="Guo L.-Y."/>
            <person name="Li C.-M."/>
            <person name="Wang S."/>
            <person name="Du Z.-J."/>
        </authorList>
    </citation>
    <scope>NUCLEOTIDE SEQUENCE [LARGE SCALE GENOMIC DNA]</scope>
    <source>
        <strain evidence="3 4">FA350</strain>
    </source>
</reference>
<keyword evidence="4" id="KW-1185">Reference proteome</keyword>
<evidence type="ECO:0000256" key="2">
    <source>
        <dbReference type="SAM" id="SignalP"/>
    </source>
</evidence>
<dbReference type="PROSITE" id="PS51257">
    <property type="entry name" value="PROKAR_LIPOPROTEIN"/>
    <property type="match status" value="1"/>
</dbReference>
<dbReference type="Proteomes" id="UP000249799">
    <property type="component" value="Chromosome"/>
</dbReference>
<dbReference type="EMBL" id="CP030032">
    <property type="protein sequence ID" value="AWV89750.1"/>
    <property type="molecule type" value="Genomic_DNA"/>
</dbReference>
<keyword evidence="2" id="KW-0732">Signal</keyword>
<name>A0A2Z4FLP6_9DELT</name>
<dbReference type="OrthoDB" id="9995534at2"/>
<protein>
    <submittedName>
        <fullName evidence="3">Uncharacterized protein</fullName>
    </submittedName>
</protein>
<dbReference type="AlphaFoldDB" id="A0A2Z4FLP6"/>
<accession>A0A2Z4FLP6</accession>
<feature type="compositionally biased region" description="Low complexity" evidence="1">
    <location>
        <begin position="89"/>
        <end position="98"/>
    </location>
</feature>